<evidence type="ECO:0000313" key="2">
    <source>
        <dbReference type="Proteomes" id="UP000438429"/>
    </source>
</evidence>
<evidence type="ECO:0000313" key="1">
    <source>
        <dbReference type="EMBL" id="KAF0021392.1"/>
    </source>
</evidence>
<gene>
    <name evidence="1" type="ORF">F2P81_026355</name>
</gene>
<dbReference type="Proteomes" id="UP000438429">
    <property type="component" value="Unassembled WGS sequence"/>
</dbReference>
<accession>A0A6A4RQU2</accession>
<comment type="caution">
    <text evidence="1">The sequence shown here is derived from an EMBL/GenBank/DDBJ whole genome shotgun (WGS) entry which is preliminary data.</text>
</comment>
<sequence>MRDFLFISLSSPNCGRSSSVLAKTCVKLLCDDPAFSEYIKCILMDERMFLNSNVAYSFLTHFLHKVPVHSL</sequence>
<proteinExistence type="predicted"/>
<reference evidence="1 2" key="1">
    <citation type="submission" date="2019-06" db="EMBL/GenBank/DDBJ databases">
        <title>Draft genomes of female and male turbot (Scophthalmus maximus).</title>
        <authorList>
            <person name="Xu H."/>
            <person name="Xu X.-W."/>
            <person name="Shao C."/>
            <person name="Chen S."/>
        </authorList>
    </citation>
    <scope>NUCLEOTIDE SEQUENCE [LARGE SCALE GENOMIC DNA]</scope>
    <source>
        <strain evidence="1">Ysfricsl-2016a</strain>
        <tissue evidence="1">Blood</tissue>
    </source>
</reference>
<name>A0A6A4RQU2_SCOMX</name>
<dbReference type="AlphaFoldDB" id="A0A6A4RQU2"/>
<organism evidence="1 2">
    <name type="scientific">Scophthalmus maximus</name>
    <name type="common">Turbot</name>
    <name type="synonym">Psetta maxima</name>
    <dbReference type="NCBI Taxonomy" id="52904"/>
    <lineage>
        <taxon>Eukaryota</taxon>
        <taxon>Metazoa</taxon>
        <taxon>Chordata</taxon>
        <taxon>Craniata</taxon>
        <taxon>Vertebrata</taxon>
        <taxon>Euteleostomi</taxon>
        <taxon>Actinopterygii</taxon>
        <taxon>Neopterygii</taxon>
        <taxon>Teleostei</taxon>
        <taxon>Neoteleostei</taxon>
        <taxon>Acanthomorphata</taxon>
        <taxon>Carangaria</taxon>
        <taxon>Pleuronectiformes</taxon>
        <taxon>Pleuronectoidei</taxon>
        <taxon>Scophthalmidae</taxon>
        <taxon>Scophthalmus</taxon>
    </lineage>
</organism>
<protein>
    <submittedName>
        <fullName evidence="1">Uncharacterized protein</fullName>
    </submittedName>
</protein>
<dbReference type="EMBL" id="VEVO01010851">
    <property type="protein sequence ID" value="KAF0021392.1"/>
    <property type="molecule type" value="Genomic_DNA"/>
</dbReference>